<comment type="caution">
    <text evidence="8">The sequence shown here is derived from an EMBL/GenBank/DDBJ whole genome shotgun (WGS) entry which is preliminary data.</text>
</comment>
<feature type="domain" description="Na+/H+ antiporter NhaC-like C-terminal" evidence="7">
    <location>
        <begin position="1"/>
        <end position="34"/>
    </location>
</feature>
<keyword evidence="3 6" id="KW-0812">Transmembrane</keyword>
<evidence type="ECO:0000256" key="1">
    <source>
        <dbReference type="ARBA" id="ARBA00004651"/>
    </source>
</evidence>
<dbReference type="AlphaFoldDB" id="A0A645JJ32"/>
<gene>
    <name evidence="8" type="ORF">SDC9_211453</name>
</gene>
<evidence type="ECO:0000256" key="4">
    <source>
        <dbReference type="ARBA" id="ARBA00022989"/>
    </source>
</evidence>
<evidence type="ECO:0000313" key="8">
    <source>
        <dbReference type="EMBL" id="MPN63688.1"/>
    </source>
</evidence>
<comment type="subcellular location">
    <subcellularLocation>
        <location evidence="1">Cell membrane</location>
        <topology evidence="1">Multi-pass membrane protein</topology>
    </subcellularLocation>
</comment>
<feature type="transmembrane region" description="Helical" evidence="6">
    <location>
        <begin position="41"/>
        <end position="60"/>
    </location>
</feature>
<evidence type="ECO:0000256" key="3">
    <source>
        <dbReference type="ARBA" id="ARBA00022692"/>
    </source>
</evidence>
<sequence length="69" mass="7484">MGAACDHIDHVKTQLPYAMTVAFASLITYVVAGFIETPMLIILALALVIAFIIIASKIWGEKLPNKVNI</sequence>
<keyword evidence="5 6" id="KW-0472">Membrane</keyword>
<evidence type="ECO:0000256" key="6">
    <source>
        <dbReference type="SAM" id="Phobius"/>
    </source>
</evidence>
<keyword evidence="2" id="KW-1003">Cell membrane</keyword>
<evidence type="ECO:0000256" key="5">
    <source>
        <dbReference type="ARBA" id="ARBA00023136"/>
    </source>
</evidence>
<name>A0A645JJ32_9ZZZZ</name>
<dbReference type="GO" id="GO:0005886">
    <property type="term" value="C:plasma membrane"/>
    <property type="evidence" value="ECO:0007669"/>
    <property type="project" value="UniProtKB-SubCell"/>
</dbReference>
<reference evidence="8" key="1">
    <citation type="submission" date="2019-08" db="EMBL/GenBank/DDBJ databases">
        <authorList>
            <person name="Kucharzyk K."/>
            <person name="Murdoch R.W."/>
            <person name="Higgins S."/>
            <person name="Loffler F."/>
        </authorList>
    </citation>
    <scope>NUCLEOTIDE SEQUENCE</scope>
</reference>
<keyword evidence="4 6" id="KW-1133">Transmembrane helix</keyword>
<dbReference type="Pfam" id="PF03553">
    <property type="entry name" value="Na_H_antiporter"/>
    <property type="match status" value="1"/>
</dbReference>
<proteinExistence type="predicted"/>
<dbReference type="InterPro" id="IPR018461">
    <property type="entry name" value="Na/H_Antiport_NhaC-like_C"/>
</dbReference>
<organism evidence="8">
    <name type="scientific">bioreactor metagenome</name>
    <dbReference type="NCBI Taxonomy" id="1076179"/>
    <lineage>
        <taxon>unclassified sequences</taxon>
        <taxon>metagenomes</taxon>
        <taxon>ecological metagenomes</taxon>
    </lineage>
</organism>
<evidence type="ECO:0000259" key="7">
    <source>
        <dbReference type="Pfam" id="PF03553"/>
    </source>
</evidence>
<dbReference type="EMBL" id="VSSQ01143479">
    <property type="protein sequence ID" value="MPN63688.1"/>
    <property type="molecule type" value="Genomic_DNA"/>
</dbReference>
<feature type="transmembrane region" description="Helical" evidence="6">
    <location>
        <begin position="17"/>
        <end position="35"/>
    </location>
</feature>
<accession>A0A645JJ32</accession>
<protein>
    <recommendedName>
        <fullName evidence="7">Na+/H+ antiporter NhaC-like C-terminal domain-containing protein</fullName>
    </recommendedName>
</protein>
<evidence type="ECO:0000256" key="2">
    <source>
        <dbReference type="ARBA" id="ARBA00022475"/>
    </source>
</evidence>